<evidence type="ECO:0000313" key="1">
    <source>
        <dbReference type="EMBL" id="CDM29240.1"/>
    </source>
</evidence>
<gene>
    <name evidence="1" type="ORF">PROQFM164_S01g003052</name>
</gene>
<sequence length="141" mass="15564">MSSPEVGFRYSNNNSSDMIDRPYHSGLILDTHDGLGLSKSGRSTGLTSSVLYSLESVELDRLKSKQGHGYHFVINWLGMSRVRNPQHFAEAGDYGAWIARVDGMVFGMLTGGNQRQGTTYFCQMTAPLSSFESFRRGLMGA</sequence>
<reference evidence="1" key="1">
    <citation type="journal article" date="2014" name="Nat. Commun.">
        <title>Multiple recent horizontal transfers of a large genomic region in cheese making fungi.</title>
        <authorList>
            <person name="Cheeseman K."/>
            <person name="Ropars J."/>
            <person name="Renault P."/>
            <person name="Dupont J."/>
            <person name="Gouzy J."/>
            <person name="Branca A."/>
            <person name="Abraham A.L."/>
            <person name="Ceppi M."/>
            <person name="Conseiller E."/>
            <person name="Debuchy R."/>
            <person name="Malagnac F."/>
            <person name="Goarin A."/>
            <person name="Silar P."/>
            <person name="Lacoste S."/>
            <person name="Sallet E."/>
            <person name="Bensimon A."/>
            <person name="Giraud T."/>
            <person name="Brygoo Y."/>
        </authorList>
    </citation>
    <scope>NUCLEOTIDE SEQUENCE [LARGE SCALE GENOMIC DNA]</scope>
    <source>
        <strain evidence="1">FM164</strain>
    </source>
</reference>
<organism evidence="1 2">
    <name type="scientific">Penicillium roqueforti (strain FM164)</name>
    <dbReference type="NCBI Taxonomy" id="1365484"/>
    <lineage>
        <taxon>Eukaryota</taxon>
        <taxon>Fungi</taxon>
        <taxon>Dikarya</taxon>
        <taxon>Ascomycota</taxon>
        <taxon>Pezizomycotina</taxon>
        <taxon>Eurotiomycetes</taxon>
        <taxon>Eurotiomycetidae</taxon>
        <taxon>Eurotiales</taxon>
        <taxon>Aspergillaceae</taxon>
        <taxon>Penicillium</taxon>
    </lineage>
</organism>
<dbReference type="AlphaFoldDB" id="W6PZ08"/>
<keyword evidence="2" id="KW-1185">Reference proteome</keyword>
<name>W6PZ08_PENRF</name>
<accession>W6PZ08</accession>
<dbReference type="OMA" id="YTSTERV"/>
<dbReference type="Proteomes" id="UP000030686">
    <property type="component" value="Unassembled WGS sequence"/>
</dbReference>
<protein>
    <submittedName>
        <fullName evidence="1">Genomic scaffold, ProqFM164S01</fullName>
    </submittedName>
</protein>
<dbReference type="EMBL" id="HG792015">
    <property type="protein sequence ID" value="CDM29240.1"/>
    <property type="molecule type" value="Genomic_DNA"/>
</dbReference>
<evidence type="ECO:0000313" key="2">
    <source>
        <dbReference type="Proteomes" id="UP000030686"/>
    </source>
</evidence>
<proteinExistence type="predicted"/>
<dbReference type="OrthoDB" id="5424209at2759"/>